<name>A0ACD5GTS6_9CYAN</name>
<protein>
    <submittedName>
        <fullName evidence="1">Uncharacterized protein</fullName>
    </submittedName>
</protein>
<gene>
    <name evidence="1" type="ORF">BH720_033810</name>
</gene>
<sequence length="41" mass="4704">MPFIYLINPLAMAAVRDRIQGVQYSALGGAFWNLHELRIEE</sequence>
<evidence type="ECO:0000313" key="2">
    <source>
        <dbReference type="Proteomes" id="UP000095472"/>
    </source>
</evidence>
<evidence type="ECO:0000313" key="1">
    <source>
        <dbReference type="EMBL" id="XPM64005.1"/>
    </source>
</evidence>
<accession>A0ACD5GTS6</accession>
<dbReference type="EMBL" id="CP182909">
    <property type="protein sequence ID" value="XPM64005.1"/>
    <property type="molecule type" value="Genomic_DNA"/>
</dbReference>
<organism evidence="1 2">
    <name type="scientific">Desertifilum tharense IPPAS B-1220</name>
    <dbReference type="NCBI Taxonomy" id="1781255"/>
    <lineage>
        <taxon>Bacteria</taxon>
        <taxon>Bacillati</taxon>
        <taxon>Cyanobacteriota</taxon>
        <taxon>Cyanophyceae</taxon>
        <taxon>Desertifilales</taxon>
        <taxon>Desertifilaceae</taxon>
        <taxon>Desertifilum</taxon>
    </lineage>
</organism>
<keyword evidence="2" id="KW-1185">Reference proteome</keyword>
<reference evidence="1 2" key="1">
    <citation type="journal article" date="2016" name="Genome Announc.">
        <title>Draft Genome Sequence of the Thermotolerant Cyanobacterium Desertifilum sp. IPPAS B-1220.</title>
        <authorList>
            <person name="Mironov K.S."/>
            <person name="Sinetova M.A."/>
            <person name="Bolatkhan K."/>
            <person name="Zayadan B.K."/>
            <person name="Ustinova V.V."/>
            <person name="Kupriyanova E.V."/>
            <person name="Skrypnik A.N."/>
            <person name="Gogoleva N.E."/>
            <person name="Gogolev Y.V."/>
            <person name="Los D.A."/>
        </authorList>
    </citation>
    <scope>NUCLEOTIDE SEQUENCE [LARGE SCALE GENOMIC DNA]</scope>
    <source>
        <strain evidence="1 2">IPPAS B-1220</strain>
    </source>
</reference>
<dbReference type="Proteomes" id="UP000095472">
    <property type="component" value="Chromosome"/>
</dbReference>
<proteinExistence type="predicted"/>